<evidence type="ECO:0000256" key="3">
    <source>
        <dbReference type="ARBA" id="ARBA00022691"/>
    </source>
</evidence>
<dbReference type="GO" id="GO:0008757">
    <property type="term" value="F:S-adenosylmethionine-dependent methyltransferase activity"/>
    <property type="evidence" value="ECO:0007669"/>
    <property type="project" value="TreeGrafter"/>
</dbReference>
<proteinExistence type="predicted"/>
<accession>A0A4Q7DHZ2</accession>
<keyword evidence="3" id="KW-0949">S-adenosyl-L-methionine</keyword>
<keyword evidence="1 4" id="KW-0489">Methyltransferase</keyword>
<dbReference type="InterPro" id="IPR050362">
    <property type="entry name" value="Cation-dep_OMT"/>
</dbReference>
<name>A0A4Q7DHZ2_9PROT</name>
<dbReference type="GO" id="GO:0032259">
    <property type="term" value="P:methylation"/>
    <property type="evidence" value="ECO:0007669"/>
    <property type="project" value="UniProtKB-KW"/>
</dbReference>
<dbReference type="InterPro" id="IPR002935">
    <property type="entry name" value="SAM_O-MeTrfase"/>
</dbReference>
<reference evidence="4 5" key="1">
    <citation type="submission" date="2018-10" db="EMBL/GenBank/DDBJ databases">
        <title>An updated phylogeny of the Alphaproteobacteria reveals that the parasitic Rickettsiales and Holosporales have independent origins.</title>
        <authorList>
            <person name="Munoz-Gomez S.A."/>
            <person name="Hess S."/>
            <person name="Burger G."/>
            <person name="Lang B.F."/>
            <person name="Susko E."/>
            <person name="Slamovits C.H."/>
            <person name="Roger A.J."/>
        </authorList>
    </citation>
    <scope>NUCLEOTIDE SEQUENCE [LARGE SCALE GENOMIC DNA]</scope>
    <source>
        <strain evidence="4">HOLO01</strain>
    </source>
</reference>
<dbReference type="AlphaFoldDB" id="A0A4Q7DHZ2"/>
<dbReference type="Proteomes" id="UP000293550">
    <property type="component" value="Unassembled WGS sequence"/>
</dbReference>
<protein>
    <submittedName>
        <fullName evidence="4">Methyltransferase domain-containing protein</fullName>
    </submittedName>
</protein>
<dbReference type="InterPro" id="IPR029063">
    <property type="entry name" value="SAM-dependent_MTases_sf"/>
</dbReference>
<evidence type="ECO:0000256" key="2">
    <source>
        <dbReference type="ARBA" id="ARBA00022679"/>
    </source>
</evidence>
<evidence type="ECO:0000313" key="4">
    <source>
        <dbReference type="EMBL" id="RZI46383.1"/>
    </source>
</evidence>
<comment type="caution">
    <text evidence="4">The sequence shown here is derived from an EMBL/GenBank/DDBJ whole genome shotgun (WGS) entry which is preliminary data.</text>
</comment>
<keyword evidence="2 4" id="KW-0808">Transferase</keyword>
<dbReference type="Pfam" id="PF01596">
    <property type="entry name" value="Methyltransf_3"/>
    <property type="match status" value="1"/>
</dbReference>
<sequence length="182" mass="20570">MPKDINLTEKLQDYCHHHFLNESRVLQALRKQTQTMPEGSMQITPLQGQLLGFLVKMTNAKTILEIGTYTGYSSLTMALSLPEEGRIITCDRNVKWTNVAKKYWELAGVSHKITLMMGKAVDSLQKLIQQQETFDLVLIDADKSNYGTYLELSLSLLNPNGVILVDNMPCTPKTGHKVKRVF</sequence>
<dbReference type="RefSeq" id="WP_130153491.1">
    <property type="nucleotide sequence ID" value="NZ_SCFB01000004.1"/>
</dbReference>
<dbReference type="PROSITE" id="PS51682">
    <property type="entry name" value="SAM_OMT_I"/>
    <property type="match status" value="1"/>
</dbReference>
<dbReference type="SUPFAM" id="SSF53335">
    <property type="entry name" value="S-adenosyl-L-methionine-dependent methyltransferases"/>
    <property type="match status" value="1"/>
</dbReference>
<evidence type="ECO:0000313" key="5">
    <source>
        <dbReference type="Proteomes" id="UP000293550"/>
    </source>
</evidence>
<dbReference type="PANTHER" id="PTHR10509:SF14">
    <property type="entry name" value="CAFFEOYL-COA O-METHYLTRANSFERASE 3-RELATED"/>
    <property type="match status" value="1"/>
</dbReference>
<gene>
    <name evidence="4" type="ORF">EQU50_01985</name>
</gene>
<dbReference type="OrthoDB" id="9799672at2"/>
<dbReference type="EMBL" id="SCFB01000004">
    <property type="protein sequence ID" value="RZI46383.1"/>
    <property type="molecule type" value="Genomic_DNA"/>
</dbReference>
<dbReference type="Gene3D" id="3.40.50.150">
    <property type="entry name" value="Vaccinia Virus protein VP39"/>
    <property type="match status" value="1"/>
</dbReference>
<dbReference type="GO" id="GO:0008171">
    <property type="term" value="F:O-methyltransferase activity"/>
    <property type="evidence" value="ECO:0007669"/>
    <property type="project" value="InterPro"/>
</dbReference>
<dbReference type="CDD" id="cd02440">
    <property type="entry name" value="AdoMet_MTases"/>
    <property type="match status" value="1"/>
</dbReference>
<evidence type="ECO:0000256" key="1">
    <source>
        <dbReference type="ARBA" id="ARBA00022603"/>
    </source>
</evidence>
<keyword evidence="5" id="KW-1185">Reference proteome</keyword>
<organism evidence="4 5">
    <name type="scientific">Candidatus Finniella inopinata</name>
    <dbReference type="NCBI Taxonomy" id="1696036"/>
    <lineage>
        <taxon>Bacteria</taxon>
        <taxon>Pseudomonadati</taxon>
        <taxon>Pseudomonadota</taxon>
        <taxon>Alphaproteobacteria</taxon>
        <taxon>Holosporales</taxon>
        <taxon>Candidatus Paracaedibacteraceae</taxon>
        <taxon>Candidatus Finniella</taxon>
    </lineage>
</organism>
<dbReference type="PANTHER" id="PTHR10509">
    <property type="entry name" value="O-METHYLTRANSFERASE-RELATED"/>
    <property type="match status" value="1"/>
</dbReference>